<dbReference type="EMBL" id="JACAZH010000001">
    <property type="protein sequence ID" value="KAF7378504.1"/>
    <property type="molecule type" value="Genomic_DNA"/>
</dbReference>
<gene>
    <name evidence="1" type="ORF">MSAN_00278000</name>
</gene>
<comment type="caution">
    <text evidence="1">The sequence shown here is derived from an EMBL/GenBank/DDBJ whole genome shotgun (WGS) entry which is preliminary data.</text>
</comment>
<organism evidence="1 2">
    <name type="scientific">Mycena sanguinolenta</name>
    <dbReference type="NCBI Taxonomy" id="230812"/>
    <lineage>
        <taxon>Eukaryota</taxon>
        <taxon>Fungi</taxon>
        <taxon>Dikarya</taxon>
        <taxon>Basidiomycota</taxon>
        <taxon>Agaricomycotina</taxon>
        <taxon>Agaricomycetes</taxon>
        <taxon>Agaricomycetidae</taxon>
        <taxon>Agaricales</taxon>
        <taxon>Marasmiineae</taxon>
        <taxon>Mycenaceae</taxon>
        <taxon>Mycena</taxon>
    </lineage>
</organism>
<sequence>MKIRLPSIFYTRRQLLSYHAAQQAGGEWVGVQEATCGMPSVAPSCLIIPRSAPPPPGRSYDNVTISTAPDVPGCASASRRWRVRLGLIRVLPDCAAVLHPPHWDRARLSTLPVICATPLPPRQPQYDISPRASAVFPQVVVLIFIFKILWKMTRISASRTPRRIAQTNFHSIERTLSFSFLFSFGNSSTAALRPLGF</sequence>
<evidence type="ECO:0000313" key="2">
    <source>
        <dbReference type="Proteomes" id="UP000623467"/>
    </source>
</evidence>
<name>A0A8H7DKA7_9AGAR</name>
<evidence type="ECO:0000313" key="1">
    <source>
        <dbReference type="EMBL" id="KAF7378504.1"/>
    </source>
</evidence>
<proteinExistence type="predicted"/>
<keyword evidence="2" id="KW-1185">Reference proteome</keyword>
<dbReference type="AlphaFoldDB" id="A0A8H7DKA7"/>
<protein>
    <submittedName>
        <fullName evidence="1">Uncharacterized protein</fullName>
    </submittedName>
</protein>
<accession>A0A8H7DKA7</accession>
<reference evidence="1" key="1">
    <citation type="submission" date="2020-05" db="EMBL/GenBank/DDBJ databases">
        <title>Mycena genomes resolve the evolution of fungal bioluminescence.</title>
        <authorList>
            <person name="Tsai I.J."/>
        </authorList>
    </citation>
    <scope>NUCLEOTIDE SEQUENCE</scope>
    <source>
        <strain evidence="1">160909Yilan</strain>
    </source>
</reference>
<dbReference type="Proteomes" id="UP000623467">
    <property type="component" value="Unassembled WGS sequence"/>
</dbReference>